<name>A0A0K1XGR4_9GAMM</name>
<protein>
    <submittedName>
        <fullName evidence="1">Uncharacterized protein</fullName>
    </submittedName>
</protein>
<evidence type="ECO:0000313" key="2">
    <source>
        <dbReference type="Proteomes" id="UP000063953"/>
    </source>
</evidence>
<gene>
    <name evidence="1" type="ORF">AKN88_11280</name>
</gene>
<dbReference type="EMBL" id="CP012365">
    <property type="protein sequence ID" value="AKX60444.1"/>
    <property type="molecule type" value="Genomic_DNA"/>
</dbReference>
<accession>A0A0K1XGR4</accession>
<dbReference type="RefSeq" id="WP_053101746.1">
    <property type="nucleotide sequence ID" value="NZ_CP012358.1"/>
</dbReference>
<reference evidence="1 2" key="1">
    <citation type="journal article" date="2015" name="Genome Announc.">
        <title>Genome Sequences of Oblitimonas alkaliphila gen. nov. sp. nov. (Proposed), a Novel Bacterium of the Pseudomonadaceae Family.</title>
        <authorList>
            <person name="Lauer A.C."/>
            <person name="Nicholson A.C."/>
            <person name="Humrighouse B.W."/>
            <person name="Emery B."/>
            <person name="Drobish A."/>
            <person name="Juieng P."/>
            <person name="Loparev V."/>
            <person name="McQuiston J.R."/>
        </authorList>
    </citation>
    <scope>NUCLEOTIDE SEQUENCE [LARGE SCALE GENOMIC DNA]</scope>
    <source>
        <strain evidence="1 2">E5571</strain>
    </source>
</reference>
<dbReference type="Proteomes" id="UP000063953">
    <property type="component" value="Chromosome"/>
</dbReference>
<organism evidence="1 2">
    <name type="scientific">Thiopseudomonas alkaliphila</name>
    <dbReference type="NCBI Taxonomy" id="1697053"/>
    <lineage>
        <taxon>Bacteria</taxon>
        <taxon>Pseudomonadati</taxon>
        <taxon>Pseudomonadota</taxon>
        <taxon>Gammaproteobacteria</taxon>
        <taxon>Pseudomonadales</taxon>
        <taxon>Pseudomonadaceae</taxon>
        <taxon>Thiopseudomonas</taxon>
    </lineage>
</organism>
<dbReference type="AlphaFoldDB" id="A0A0K1XGR4"/>
<sequence length="238" mass="27840">MDKTLNEGFLLVKFFKEKKYRDLLIKGKMHMRSPEYYRKNTLPGVGDPNESSIFSIREKISNDKKPVINFGLVDNISGKVSPPFKLIFKNLTMYDAAVVNGWIQSWFLIPAKFSCINKFNLFKNNIERMKEEFGQYAAIIDGEDFSSFYKLLEKNCSDRLSFSIVKYSPDRTEHNIFCKSEDYSYQNEFRIVMGECPIMEEKDKEFMVKDGFSKIISKSRYLQAKLPSGKYEYIKIGI</sequence>
<keyword evidence="2" id="KW-1185">Reference proteome</keyword>
<evidence type="ECO:0000313" key="1">
    <source>
        <dbReference type="EMBL" id="AKX60444.1"/>
    </source>
</evidence>
<dbReference type="KEGG" id="pbb:AKN87_01670"/>
<dbReference type="GeneID" id="93982978"/>
<proteinExistence type="predicted"/>